<evidence type="ECO:0000256" key="2">
    <source>
        <dbReference type="ARBA" id="ARBA00022840"/>
    </source>
</evidence>
<dbReference type="Proteomes" id="UP000054549">
    <property type="component" value="Unassembled WGS sequence"/>
</dbReference>
<dbReference type="PANTHER" id="PTHR14187">
    <property type="entry name" value="ALPHA KINASE/ELONGATION FACTOR 2 KINASE"/>
    <property type="match status" value="1"/>
</dbReference>
<protein>
    <recommendedName>
        <fullName evidence="5">Heat shock 70 kDa protein 12A</fullName>
    </recommendedName>
</protein>
<dbReference type="InterPro" id="IPR043129">
    <property type="entry name" value="ATPase_NBD"/>
</dbReference>
<keyword evidence="1" id="KW-0547">Nucleotide-binding</keyword>
<dbReference type="InterPro" id="IPR013126">
    <property type="entry name" value="Hsp_70_fam"/>
</dbReference>
<dbReference type="GO" id="GO:0005524">
    <property type="term" value="F:ATP binding"/>
    <property type="evidence" value="ECO:0007669"/>
    <property type="project" value="UniProtKB-KW"/>
</dbReference>
<keyword evidence="4" id="KW-1185">Reference proteome</keyword>
<dbReference type="GO" id="GO:0140662">
    <property type="term" value="F:ATP-dependent protein folding chaperone"/>
    <property type="evidence" value="ECO:0007669"/>
    <property type="project" value="InterPro"/>
</dbReference>
<proteinExistence type="predicted"/>
<dbReference type="SUPFAM" id="SSF53067">
    <property type="entry name" value="Actin-like ATPase domain"/>
    <property type="match status" value="2"/>
</dbReference>
<dbReference type="AlphaFoldDB" id="A0A0C2T5V9"/>
<dbReference type="Gene3D" id="3.30.420.40">
    <property type="match status" value="2"/>
</dbReference>
<organism evidence="3 4">
    <name type="scientific">Amanita muscaria (strain Koide BX008)</name>
    <dbReference type="NCBI Taxonomy" id="946122"/>
    <lineage>
        <taxon>Eukaryota</taxon>
        <taxon>Fungi</taxon>
        <taxon>Dikarya</taxon>
        <taxon>Basidiomycota</taxon>
        <taxon>Agaricomycotina</taxon>
        <taxon>Agaricomycetes</taxon>
        <taxon>Agaricomycetidae</taxon>
        <taxon>Agaricales</taxon>
        <taxon>Pluteineae</taxon>
        <taxon>Amanitaceae</taxon>
        <taxon>Amanita</taxon>
    </lineage>
</organism>
<sequence>QRKPYTGKKRLVIGVDIGTTHSGVSYALLEPGKVPRIRRVTRFSGQREEKGISKVPSVVCYDQDGNVIAVGPETNPEANPKLYEIEGVKRAEWFKLHLSPPHLVADKKSQLEKLWTSEPAEDKDKDDTVVQVFADFLHYLFRHAKEYITESERKLNPTFTWSAIEKDTCFVLTHPNGWEGKQQSQMRDAAVSAGLVDNSTAADRIIFVTEGEASLHFCLEMNPELRQERGGLLVVDCGGGTVNISAYSQTEKGGFKEIASPDCLLQGSIFVTSRARDYFQGILKGSRFGSDVDIDAMARAFDKPEGVKCLFRCSDRPYFVKFGGLRDNDQKYGICGGKFEVEGAQVAEFFEPAVKDIIDGILKQVENVKDEVAIKYVLLVGGFGRSQYLHTKLSDYFKPRGITVQSVPKPDTTYRYKAVADGAISWYLYRYVSSRVAKYSYGVPVELEFDPTNPEHTCRESTKFTYANGKYCIPGGFSTIMKRDTRVFEGTESRDSHCILFTPDEYSARCLSILTNLKCYRRQSGNPPEWIDLEPNSFHDLCTIRADLVDIKMNMKPQNSGSKQFYELNLDLVIIFGSTELEVYVAWQED</sequence>
<evidence type="ECO:0008006" key="5">
    <source>
        <dbReference type="Google" id="ProtNLM"/>
    </source>
</evidence>
<feature type="non-terminal residue" evidence="3">
    <location>
        <position position="1"/>
    </location>
</feature>
<dbReference type="OrthoDB" id="2963168at2759"/>
<reference evidence="3 4" key="1">
    <citation type="submission" date="2014-04" db="EMBL/GenBank/DDBJ databases">
        <title>Evolutionary Origins and Diversification of the Mycorrhizal Mutualists.</title>
        <authorList>
            <consortium name="DOE Joint Genome Institute"/>
            <consortium name="Mycorrhizal Genomics Consortium"/>
            <person name="Kohler A."/>
            <person name="Kuo A."/>
            <person name="Nagy L.G."/>
            <person name="Floudas D."/>
            <person name="Copeland A."/>
            <person name="Barry K.W."/>
            <person name="Cichocki N."/>
            <person name="Veneault-Fourrey C."/>
            <person name="LaButti K."/>
            <person name="Lindquist E.A."/>
            <person name="Lipzen A."/>
            <person name="Lundell T."/>
            <person name="Morin E."/>
            <person name="Murat C."/>
            <person name="Riley R."/>
            <person name="Ohm R."/>
            <person name="Sun H."/>
            <person name="Tunlid A."/>
            <person name="Henrissat B."/>
            <person name="Grigoriev I.V."/>
            <person name="Hibbett D.S."/>
            <person name="Martin F."/>
        </authorList>
    </citation>
    <scope>NUCLEOTIDE SEQUENCE [LARGE SCALE GENOMIC DNA]</scope>
    <source>
        <strain evidence="3 4">Koide BX008</strain>
    </source>
</reference>
<evidence type="ECO:0000313" key="4">
    <source>
        <dbReference type="Proteomes" id="UP000054549"/>
    </source>
</evidence>
<accession>A0A0C2T5V9</accession>
<dbReference type="Gene3D" id="3.90.640.10">
    <property type="entry name" value="Actin, Chain A, domain 4"/>
    <property type="match status" value="1"/>
</dbReference>
<name>A0A0C2T5V9_AMAMK</name>
<dbReference type="STRING" id="946122.A0A0C2T5V9"/>
<dbReference type="HOGENOM" id="CLU_009958_4_2_1"/>
<feature type="non-terminal residue" evidence="3">
    <location>
        <position position="590"/>
    </location>
</feature>
<keyword evidence="2" id="KW-0067">ATP-binding</keyword>
<dbReference type="CDD" id="cd10170">
    <property type="entry name" value="ASKHA_NBD_HSP70"/>
    <property type="match status" value="1"/>
</dbReference>
<evidence type="ECO:0000256" key="1">
    <source>
        <dbReference type="ARBA" id="ARBA00022741"/>
    </source>
</evidence>
<evidence type="ECO:0000313" key="3">
    <source>
        <dbReference type="EMBL" id="KIL61939.1"/>
    </source>
</evidence>
<gene>
    <name evidence="3" type="ORF">M378DRAFT_34206</name>
</gene>
<dbReference type="EMBL" id="KN818277">
    <property type="protein sequence ID" value="KIL61939.1"/>
    <property type="molecule type" value="Genomic_DNA"/>
</dbReference>
<dbReference type="PANTHER" id="PTHR14187:SF5">
    <property type="entry name" value="HEAT SHOCK 70 KDA PROTEIN 12A"/>
    <property type="match status" value="1"/>
</dbReference>
<dbReference type="Pfam" id="PF00012">
    <property type="entry name" value="HSP70"/>
    <property type="match status" value="1"/>
</dbReference>
<dbReference type="InParanoid" id="A0A0C2T5V9"/>